<dbReference type="Proteomes" id="UP000253664">
    <property type="component" value="Unassembled WGS sequence"/>
</dbReference>
<keyword evidence="4" id="KW-1185">Reference proteome</keyword>
<evidence type="ECO:0008006" key="5">
    <source>
        <dbReference type="Google" id="ProtNLM"/>
    </source>
</evidence>
<feature type="chain" id="PRO_5016925304" description="Extracellular membrane protein CFEM domain-containing protein" evidence="2">
    <location>
        <begin position="18"/>
        <end position="231"/>
    </location>
</feature>
<dbReference type="EMBL" id="LKCN02000003">
    <property type="protein sequence ID" value="RCI15247.1"/>
    <property type="molecule type" value="Genomic_DNA"/>
</dbReference>
<organism evidence="3 4">
    <name type="scientific">Ophiocordyceps polyrhachis-furcata BCC 54312</name>
    <dbReference type="NCBI Taxonomy" id="1330021"/>
    <lineage>
        <taxon>Eukaryota</taxon>
        <taxon>Fungi</taxon>
        <taxon>Dikarya</taxon>
        <taxon>Ascomycota</taxon>
        <taxon>Pezizomycotina</taxon>
        <taxon>Sordariomycetes</taxon>
        <taxon>Hypocreomycetidae</taxon>
        <taxon>Hypocreales</taxon>
        <taxon>Ophiocordycipitaceae</taxon>
        <taxon>Ophiocordyceps</taxon>
    </lineage>
</organism>
<name>A0A367LLI5_9HYPO</name>
<keyword evidence="2" id="KW-0732">Signal</keyword>
<feature type="region of interest" description="Disordered" evidence="1">
    <location>
        <begin position="196"/>
        <end position="231"/>
    </location>
</feature>
<evidence type="ECO:0000256" key="2">
    <source>
        <dbReference type="SAM" id="SignalP"/>
    </source>
</evidence>
<dbReference type="AlphaFoldDB" id="A0A367LLI5"/>
<evidence type="ECO:0000313" key="3">
    <source>
        <dbReference type="EMBL" id="RCI15247.1"/>
    </source>
</evidence>
<protein>
    <recommendedName>
        <fullName evidence="5">Extracellular membrane protein CFEM domain-containing protein</fullName>
    </recommendedName>
</protein>
<feature type="signal peptide" evidence="2">
    <location>
        <begin position="1"/>
        <end position="17"/>
    </location>
</feature>
<evidence type="ECO:0000256" key="1">
    <source>
        <dbReference type="SAM" id="MobiDB-lite"/>
    </source>
</evidence>
<evidence type="ECO:0000313" key="4">
    <source>
        <dbReference type="Proteomes" id="UP000253664"/>
    </source>
</evidence>
<dbReference type="OrthoDB" id="10570270at2759"/>
<reference evidence="3 4" key="1">
    <citation type="journal article" date="2015" name="BMC Genomics">
        <title>Insights from the genome of Ophiocordyceps polyrhachis-furcata to pathogenicity and host specificity in insect fungi.</title>
        <authorList>
            <person name="Wichadakul D."/>
            <person name="Kobmoo N."/>
            <person name="Ingsriswang S."/>
            <person name="Tangphatsornruang S."/>
            <person name="Chantasingh D."/>
            <person name="Luangsa-ard J.J."/>
            <person name="Eurwilaichitr L."/>
        </authorList>
    </citation>
    <scope>NUCLEOTIDE SEQUENCE [LARGE SCALE GENOMIC DNA]</scope>
    <source>
        <strain evidence="3 4">BCC 54312</strain>
    </source>
</reference>
<gene>
    <name evidence="3" type="ORF">L249_6551</name>
</gene>
<comment type="caution">
    <text evidence="3">The sequence shown here is derived from an EMBL/GenBank/DDBJ whole genome shotgun (WGS) entry which is preliminary data.</text>
</comment>
<accession>A0A367LLI5</accession>
<sequence>MKFLSVVVFLGAAFTQAAEQVQNADANNQVGQGGYGNGGGGGGGSGGGRGGGGAGAGAGGAAGGGGGGGGAAVGAAISEDFKKLGKELIRFQGCILDRFWKDTKEVQCEPDSLFDCICSNKDKLNKDVRSTTNSCFGSLMTTPFIKEFGGDVRSTTNSCFGSLMTTPFIKEFGGDIGALGINVICAGYEGGGGDGGSGNEGGGSGNEGGGSGKEGGGSGKEGGKYGGGRIY</sequence>
<proteinExistence type="predicted"/>